<evidence type="ECO:0000313" key="4">
    <source>
        <dbReference type="EMBL" id="GJS50172.1"/>
    </source>
</evidence>
<organism evidence="4 5">
    <name type="scientific">Tanacetum coccineum</name>
    <dbReference type="NCBI Taxonomy" id="301880"/>
    <lineage>
        <taxon>Eukaryota</taxon>
        <taxon>Viridiplantae</taxon>
        <taxon>Streptophyta</taxon>
        <taxon>Embryophyta</taxon>
        <taxon>Tracheophyta</taxon>
        <taxon>Spermatophyta</taxon>
        <taxon>Magnoliopsida</taxon>
        <taxon>eudicotyledons</taxon>
        <taxon>Gunneridae</taxon>
        <taxon>Pentapetalae</taxon>
        <taxon>asterids</taxon>
        <taxon>campanulids</taxon>
        <taxon>Asterales</taxon>
        <taxon>Asteraceae</taxon>
        <taxon>Asteroideae</taxon>
        <taxon>Anthemideae</taxon>
        <taxon>Anthemidinae</taxon>
        <taxon>Tanacetum</taxon>
    </lineage>
</organism>
<dbReference type="PANTHER" id="PTHR33067:SF9">
    <property type="entry name" value="RNA-DIRECTED DNA POLYMERASE"/>
    <property type="match status" value="1"/>
</dbReference>
<dbReference type="SUPFAM" id="SSF56672">
    <property type="entry name" value="DNA/RNA polymerases"/>
    <property type="match status" value="1"/>
</dbReference>
<dbReference type="Gene3D" id="2.40.70.10">
    <property type="entry name" value="Acid Proteases"/>
    <property type="match status" value="1"/>
</dbReference>
<dbReference type="CDD" id="cd00303">
    <property type="entry name" value="retropepsin_like"/>
    <property type="match status" value="1"/>
</dbReference>
<dbReference type="GO" id="GO:0003964">
    <property type="term" value="F:RNA-directed DNA polymerase activity"/>
    <property type="evidence" value="ECO:0007669"/>
    <property type="project" value="UniProtKB-KW"/>
</dbReference>
<dbReference type="CDD" id="cd01647">
    <property type="entry name" value="RT_LTR"/>
    <property type="match status" value="1"/>
</dbReference>
<evidence type="ECO:0000256" key="1">
    <source>
        <dbReference type="SAM" id="MobiDB-lite"/>
    </source>
</evidence>
<dbReference type="InterPro" id="IPR043128">
    <property type="entry name" value="Rev_trsase/Diguanyl_cyclase"/>
</dbReference>
<dbReference type="Pfam" id="PF03732">
    <property type="entry name" value="Retrotrans_gag"/>
    <property type="match status" value="1"/>
</dbReference>
<feature type="region of interest" description="Disordered" evidence="1">
    <location>
        <begin position="1"/>
        <end position="21"/>
    </location>
</feature>
<feature type="compositionally biased region" description="Polar residues" evidence="1">
    <location>
        <begin position="471"/>
        <end position="487"/>
    </location>
</feature>
<feature type="domain" description="Retrotransposon gag" evidence="3">
    <location>
        <begin position="150"/>
        <end position="243"/>
    </location>
</feature>
<dbReference type="InterPro" id="IPR043502">
    <property type="entry name" value="DNA/RNA_pol_sf"/>
</dbReference>
<reference evidence="4" key="2">
    <citation type="submission" date="2022-01" db="EMBL/GenBank/DDBJ databases">
        <authorList>
            <person name="Yamashiro T."/>
            <person name="Shiraishi A."/>
            <person name="Satake H."/>
            <person name="Nakayama K."/>
        </authorList>
    </citation>
    <scope>NUCLEOTIDE SEQUENCE</scope>
</reference>
<dbReference type="InterPro" id="IPR005162">
    <property type="entry name" value="Retrotrans_gag_dom"/>
</dbReference>
<dbReference type="Proteomes" id="UP001151760">
    <property type="component" value="Unassembled WGS sequence"/>
</dbReference>
<name>A0ABQ4WBH3_9ASTR</name>
<keyword evidence="5" id="KW-1185">Reference proteome</keyword>
<feature type="domain" description="Reverse transcriptase" evidence="2">
    <location>
        <begin position="879"/>
        <end position="971"/>
    </location>
</feature>
<evidence type="ECO:0000259" key="2">
    <source>
        <dbReference type="Pfam" id="PF00078"/>
    </source>
</evidence>
<dbReference type="InterPro" id="IPR000477">
    <property type="entry name" value="RT_dom"/>
</dbReference>
<dbReference type="InterPro" id="IPR021109">
    <property type="entry name" value="Peptidase_aspartic_dom_sf"/>
</dbReference>
<dbReference type="Pfam" id="PF00078">
    <property type="entry name" value="RVT_1"/>
    <property type="match status" value="1"/>
</dbReference>
<sequence>MHTRGSNSKLVEPLSEHERTLNQRLRRQNRRVPYDQRNNLPQHPRIVYPLILNINYFCHFLDILRNYDPMDDEPMWVADRVVALTPGSAITIPKTANEFAIKGNHLTLVKGNQFDGRTKTDPHKHIHEFLRICDVFKYKDTKNEAVCLMMFPLSLTGEAKTWLDELNEGAIETWDELRTAFISQFFPSALFDLLLREICAFSQHENESLTDAWLRMKEMLRNCHGHNLSKGNIIKIFYHGLNEITQEVLNAAAGGIFLYKTPNQAYQLLEDKVLLKLDWAKNQKTKSSLKKTVAFADEGNSNSDTDKIMARMDAMTIKMDAQYKELQSRAKQPTPDLDDDDIPMSREEEAKFMQTFCKTRFYNDYRDRDSNRDNWRSSGWNDYNRDNYQSNTDHKSYELQSQFNDFMKSQQSTNAFFDKLADKQSGQPFRSLPSKTQPNPRGNNSKAYQPPQSRNEHVNVVFARSGKSCEPSDNPNDQQKNSENPINFDNDDEDEEPTPQPKNQLPKPVKETPLPKPYKPKILYPQRLRKEKMEAQYGKFLDMILAVRINVPLVDVLAEMPNYGKFLKELISNKHKIEKISVAFLRDESFTILQNKVPPKLGDPGSFLIPCNFNKTFSCNALADLGASINLMPYSLYAKLSLETLKPTKMSVRLADRSFQYPVGIAENMLVEVGKFTFPANFVILEMEEDSKKQLNLGVGTERMIFNIDSAIKHSYLNDDTCFSIDVIDEILDEDFDALLDEGSKILHSVEGTVLEEEIFSEFDKFIAMTADEIYDSEFDTEEPPFEKITINTDYKIKTSLEEPPTDLELKPLPDNLEYVFLEEPSFLPVIISSQLSAQNKSKLVFVLKNIKKHLPGKQQIFLVSVRHSANIRYNFWMTRNQLSKNREVLGRMPFGYAPATFQRCMLAIFHDMIEEFVEVFMDDFSVFGNSFDKYLNNLDKMLQRCKDAHLVLNWEKCHFMVKEGIVLGHKVSSTGLEVDKAEIDVISKLPPSTNIKGVRSFL</sequence>
<dbReference type="Gene3D" id="3.30.70.270">
    <property type="match status" value="1"/>
</dbReference>
<proteinExistence type="predicted"/>
<feature type="region of interest" description="Disordered" evidence="1">
    <location>
        <begin position="371"/>
        <end position="391"/>
    </location>
</feature>
<accession>A0ABQ4WBH3</accession>
<keyword evidence="4" id="KW-0695">RNA-directed DNA polymerase</keyword>
<evidence type="ECO:0000313" key="5">
    <source>
        <dbReference type="Proteomes" id="UP001151760"/>
    </source>
</evidence>
<comment type="caution">
    <text evidence="4">The sequence shown here is derived from an EMBL/GenBank/DDBJ whole genome shotgun (WGS) entry which is preliminary data.</text>
</comment>
<feature type="region of interest" description="Disordered" evidence="1">
    <location>
        <begin position="425"/>
        <end position="520"/>
    </location>
</feature>
<dbReference type="EMBL" id="BQNB010008496">
    <property type="protein sequence ID" value="GJS50172.1"/>
    <property type="molecule type" value="Genomic_DNA"/>
</dbReference>
<reference evidence="4" key="1">
    <citation type="journal article" date="2022" name="Int. J. Mol. Sci.">
        <title>Draft Genome of Tanacetum Coccineum: Genomic Comparison of Closely Related Tanacetum-Family Plants.</title>
        <authorList>
            <person name="Yamashiro T."/>
            <person name="Shiraishi A."/>
            <person name="Nakayama K."/>
            <person name="Satake H."/>
        </authorList>
    </citation>
    <scope>NUCLEOTIDE SEQUENCE</scope>
</reference>
<keyword evidence="4" id="KW-0808">Transferase</keyword>
<evidence type="ECO:0000259" key="3">
    <source>
        <dbReference type="Pfam" id="PF03732"/>
    </source>
</evidence>
<gene>
    <name evidence="4" type="ORF">Tco_0600293</name>
</gene>
<feature type="compositionally biased region" description="Polar residues" evidence="1">
    <location>
        <begin position="425"/>
        <end position="453"/>
    </location>
</feature>
<keyword evidence="4" id="KW-0548">Nucleotidyltransferase</keyword>
<protein>
    <submittedName>
        <fullName evidence="4">Reverse transcriptase domain-containing protein</fullName>
    </submittedName>
</protein>
<dbReference type="PANTHER" id="PTHR33067">
    <property type="entry name" value="RNA-DIRECTED DNA POLYMERASE-RELATED"/>
    <property type="match status" value="1"/>
</dbReference>